<dbReference type="InterPro" id="IPR036390">
    <property type="entry name" value="WH_DNA-bd_sf"/>
</dbReference>
<evidence type="ECO:0000256" key="1">
    <source>
        <dbReference type="ARBA" id="ARBA00009437"/>
    </source>
</evidence>
<keyword evidence="4" id="KW-0804">Transcription</keyword>
<dbReference type="Pfam" id="PF03466">
    <property type="entry name" value="LysR_substrate"/>
    <property type="match status" value="1"/>
</dbReference>
<evidence type="ECO:0000313" key="6">
    <source>
        <dbReference type="EMBL" id="AXH30096.1"/>
    </source>
</evidence>
<gene>
    <name evidence="6" type="ORF">CGC43_05625</name>
</gene>
<dbReference type="Gene3D" id="3.40.190.10">
    <property type="entry name" value="Periplasmic binding protein-like II"/>
    <property type="match status" value="2"/>
</dbReference>
<comment type="similarity">
    <text evidence="1">Belongs to the LysR transcriptional regulatory family.</text>
</comment>
<dbReference type="Pfam" id="PF00126">
    <property type="entry name" value="HTH_1"/>
    <property type="match status" value="1"/>
</dbReference>
<dbReference type="EMBL" id="CP022375">
    <property type="protein sequence ID" value="AXH30096.1"/>
    <property type="molecule type" value="Genomic_DNA"/>
</dbReference>
<proteinExistence type="inferred from homology"/>
<keyword evidence="2" id="KW-0805">Transcription regulation</keyword>
<dbReference type="PROSITE" id="PS50931">
    <property type="entry name" value="HTH_LYSR"/>
    <property type="match status" value="1"/>
</dbReference>
<evidence type="ECO:0000256" key="4">
    <source>
        <dbReference type="ARBA" id="ARBA00023163"/>
    </source>
</evidence>
<feature type="domain" description="HTH lysR-type" evidence="5">
    <location>
        <begin position="8"/>
        <end position="65"/>
    </location>
</feature>
<dbReference type="RefSeq" id="WP_071629365.1">
    <property type="nucleotide sequence ID" value="NZ_CP022375.1"/>
</dbReference>
<accession>A0A345JS00</accession>
<name>A0A345JS00_9GAMM</name>
<dbReference type="PANTHER" id="PTHR30537">
    <property type="entry name" value="HTH-TYPE TRANSCRIPTIONAL REGULATOR"/>
    <property type="match status" value="1"/>
</dbReference>
<evidence type="ECO:0000313" key="7">
    <source>
        <dbReference type="Proteomes" id="UP000253862"/>
    </source>
</evidence>
<evidence type="ECO:0000259" key="5">
    <source>
        <dbReference type="PROSITE" id="PS50931"/>
    </source>
</evidence>
<dbReference type="GO" id="GO:0003700">
    <property type="term" value="F:DNA-binding transcription factor activity"/>
    <property type="evidence" value="ECO:0007669"/>
    <property type="project" value="InterPro"/>
</dbReference>
<dbReference type="GO" id="GO:0006351">
    <property type="term" value="P:DNA-templated transcription"/>
    <property type="evidence" value="ECO:0007669"/>
    <property type="project" value="TreeGrafter"/>
</dbReference>
<keyword evidence="7" id="KW-1185">Reference proteome</keyword>
<dbReference type="OrthoDB" id="5526340at2"/>
<dbReference type="InterPro" id="IPR058163">
    <property type="entry name" value="LysR-type_TF_proteobact-type"/>
</dbReference>
<dbReference type="PANTHER" id="PTHR30537:SF26">
    <property type="entry name" value="GLYCINE CLEAVAGE SYSTEM TRANSCRIPTIONAL ACTIVATOR"/>
    <property type="match status" value="1"/>
</dbReference>
<protein>
    <submittedName>
        <fullName evidence="6">LysR family transcriptional regulator</fullName>
    </submittedName>
</protein>
<sequence>MIKRNDLPPLNSLPVFIAVMKTKSYTKAAEKLFMTHSAVSQSIKKLEIHLDKKLFITEKRNLVITNLAREYYAKIEPLITEIYHSTKIFKEPKTKKLVINCMTTLCANWLIPRFDSFIETFENIEIQLITIGRQVNFDIDDIDLSIEYGTESDFNNLSKYKLTDGELVLVCSNNYRGKTVAEIIAHQNLIYVDDNIRINDYSKWRKYNNIDKKYQHKKEIIFKNSLQAIKACLSGIGFFVTEKLLIEEYIQNNLLYISNQKKPPTERSYYLLAKNSESDLFIKAKQLLISFLDS</sequence>
<organism evidence="6 7">
    <name type="scientific">Francisella opportunistica</name>
    <dbReference type="NCBI Taxonomy" id="2016517"/>
    <lineage>
        <taxon>Bacteria</taxon>
        <taxon>Pseudomonadati</taxon>
        <taxon>Pseudomonadota</taxon>
        <taxon>Gammaproteobacteria</taxon>
        <taxon>Thiotrichales</taxon>
        <taxon>Francisellaceae</taxon>
        <taxon>Francisella</taxon>
    </lineage>
</organism>
<dbReference type="KEGG" id="foo:CGC45_05625"/>
<keyword evidence="3" id="KW-0238">DNA-binding</keyword>
<dbReference type="InterPro" id="IPR005119">
    <property type="entry name" value="LysR_subst-bd"/>
</dbReference>
<evidence type="ECO:0000256" key="3">
    <source>
        <dbReference type="ARBA" id="ARBA00023125"/>
    </source>
</evidence>
<dbReference type="SUPFAM" id="SSF46785">
    <property type="entry name" value="Winged helix' DNA-binding domain"/>
    <property type="match status" value="1"/>
</dbReference>
<dbReference type="Gene3D" id="1.10.10.10">
    <property type="entry name" value="Winged helix-like DNA-binding domain superfamily/Winged helix DNA-binding domain"/>
    <property type="match status" value="1"/>
</dbReference>
<dbReference type="InterPro" id="IPR036388">
    <property type="entry name" value="WH-like_DNA-bd_sf"/>
</dbReference>
<dbReference type="SUPFAM" id="SSF53850">
    <property type="entry name" value="Periplasmic binding protein-like II"/>
    <property type="match status" value="1"/>
</dbReference>
<dbReference type="Proteomes" id="UP000253862">
    <property type="component" value="Chromosome"/>
</dbReference>
<dbReference type="GO" id="GO:0043565">
    <property type="term" value="F:sequence-specific DNA binding"/>
    <property type="evidence" value="ECO:0007669"/>
    <property type="project" value="TreeGrafter"/>
</dbReference>
<reference evidence="6 7" key="1">
    <citation type="submission" date="2017-07" db="EMBL/GenBank/DDBJ databases">
        <title>Complete genome sequences and comparative analysis of the novel pathogen Francisella opportunistica.</title>
        <authorList>
            <person name="Dietrich E.A."/>
            <person name="Kingry L.C."/>
            <person name="Petersen J.M."/>
        </authorList>
    </citation>
    <scope>NUCLEOTIDE SEQUENCE [LARGE SCALE GENOMIC DNA]</scope>
    <source>
        <strain evidence="6 7">14-2155</strain>
    </source>
</reference>
<evidence type="ECO:0000256" key="2">
    <source>
        <dbReference type="ARBA" id="ARBA00023015"/>
    </source>
</evidence>
<dbReference type="AlphaFoldDB" id="A0A345JS00"/>
<dbReference type="InterPro" id="IPR000847">
    <property type="entry name" value="LysR_HTH_N"/>
</dbReference>